<dbReference type="Gene3D" id="3.30.2010.10">
    <property type="entry name" value="Metalloproteases ('zincins'), catalytic domain"/>
    <property type="match status" value="1"/>
</dbReference>
<dbReference type="InterPro" id="IPR002725">
    <property type="entry name" value="YgjP-like_metallopeptidase"/>
</dbReference>
<evidence type="ECO:0000313" key="2">
    <source>
        <dbReference type="EMBL" id="HJD42933.1"/>
    </source>
</evidence>
<organism evidence="2 3">
    <name type="scientific">Candidatus Mediterraneibacter quadrami</name>
    <dbReference type="NCBI Taxonomy" id="2838684"/>
    <lineage>
        <taxon>Bacteria</taxon>
        <taxon>Bacillati</taxon>
        <taxon>Bacillota</taxon>
        <taxon>Clostridia</taxon>
        <taxon>Lachnospirales</taxon>
        <taxon>Lachnospiraceae</taxon>
        <taxon>Mediterraneibacter</taxon>
    </lineage>
</organism>
<feature type="domain" description="YgjP-like metallopeptidase" evidence="1">
    <location>
        <begin position="84"/>
        <end position="182"/>
    </location>
</feature>
<evidence type="ECO:0000313" key="3">
    <source>
        <dbReference type="Proteomes" id="UP000823909"/>
    </source>
</evidence>
<comment type="caution">
    <text evidence="2">The sequence shown here is derived from an EMBL/GenBank/DDBJ whole genome shotgun (WGS) entry which is preliminary data.</text>
</comment>
<dbReference type="PANTHER" id="PTHR30399">
    <property type="entry name" value="UNCHARACTERIZED PROTEIN YGJP"/>
    <property type="match status" value="1"/>
</dbReference>
<proteinExistence type="predicted"/>
<feature type="domain" description="YgjP-like metallopeptidase" evidence="1">
    <location>
        <begin position="15"/>
        <end position="76"/>
    </location>
</feature>
<name>A0A9D2U8S2_9FIRM</name>
<dbReference type="AlphaFoldDB" id="A0A9D2U8S2"/>
<dbReference type="PANTHER" id="PTHR30399:SF1">
    <property type="entry name" value="UTP PYROPHOSPHATASE"/>
    <property type="match status" value="1"/>
</dbReference>
<protein>
    <submittedName>
        <fullName evidence="2">M48 family metallopeptidase</fullName>
    </submittedName>
</protein>
<dbReference type="Pfam" id="PF01863">
    <property type="entry name" value="YgjP-like"/>
    <property type="match status" value="2"/>
</dbReference>
<accession>A0A9D2U8S2</accession>
<gene>
    <name evidence="2" type="ORF">H9910_07990</name>
</gene>
<evidence type="ECO:0000259" key="1">
    <source>
        <dbReference type="Pfam" id="PF01863"/>
    </source>
</evidence>
<dbReference type="CDD" id="cd07344">
    <property type="entry name" value="M48_yhfN_like"/>
    <property type="match status" value="1"/>
</dbReference>
<sequence>MDHPFSYEIIYSSRRTIAVQITRDGRVVVRAPRRCSRAYIETFVSKNEAWVLKHLEKARQQEDARKAAAPPEQPPLSAQDRARYIRLARDIFTRKVEYYARLMNVSYGRISIREQKTRWGSCSSKGNLNFNWRLILAPEEVLDYVVVHELAHRREMNHSRAFYAIVGSVLPDYKQPKKWLRDKGQTLWNIV</sequence>
<reference evidence="2" key="2">
    <citation type="submission" date="2021-04" db="EMBL/GenBank/DDBJ databases">
        <authorList>
            <person name="Gilroy R."/>
        </authorList>
    </citation>
    <scope>NUCLEOTIDE SEQUENCE</scope>
    <source>
        <strain evidence="2">ChiBcec15-3976</strain>
    </source>
</reference>
<dbReference type="EMBL" id="DWUU01000048">
    <property type="protein sequence ID" value="HJD42933.1"/>
    <property type="molecule type" value="Genomic_DNA"/>
</dbReference>
<dbReference type="InterPro" id="IPR053136">
    <property type="entry name" value="UTP_pyrophosphatase-like"/>
</dbReference>
<dbReference type="Proteomes" id="UP000823909">
    <property type="component" value="Unassembled WGS sequence"/>
</dbReference>
<reference evidence="2" key="1">
    <citation type="journal article" date="2021" name="PeerJ">
        <title>Extensive microbial diversity within the chicken gut microbiome revealed by metagenomics and culture.</title>
        <authorList>
            <person name="Gilroy R."/>
            <person name="Ravi A."/>
            <person name="Getino M."/>
            <person name="Pursley I."/>
            <person name="Horton D.L."/>
            <person name="Alikhan N.F."/>
            <person name="Baker D."/>
            <person name="Gharbi K."/>
            <person name="Hall N."/>
            <person name="Watson M."/>
            <person name="Adriaenssens E.M."/>
            <person name="Foster-Nyarko E."/>
            <person name="Jarju S."/>
            <person name="Secka A."/>
            <person name="Antonio M."/>
            <person name="Oren A."/>
            <person name="Chaudhuri R.R."/>
            <person name="La Ragione R."/>
            <person name="Hildebrand F."/>
            <person name="Pallen M.J."/>
        </authorList>
    </citation>
    <scope>NUCLEOTIDE SEQUENCE</scope>
    <source>
        <strain evidence="2">ChiBcec15-3976</strain>
    </source>
</reference>